<accession>A0A8T1MM11</accession>
<dbReference type="EMBL" id="NIRI02000042">
    <property type="protein sequence ID" value="KAG5450059.1"/>
    <property type="molecule type" value="Genomic_DNA"/>
</dbReference>
<dbReference type="GO" id="GO:0045892">
    <property type="term" value="P:negative regulation of DNA-templated transcription"/>
    <property type="evidence" value="ECO:0007669"/>
    <property type="project" value="TreeGrafter"/>
</dbReference>
<dbReference type="OrthoDB" id="10004495at2759"/>
<dbReference type="InterPro" id="IPR050548">
    <property type="entry name" value="PcG_chromatin_remod_factors"/>
</dbReference>
<dbReference type="Pfam" id="PF00536">
    <property type="entry name" value="SAM_1"/>
    <property type="match status" value="1"/>
</dbReference>
<reference evidence="1 2" key="2">
    <citation type="journal article" date="2021" name="Genomics">
        <title>High-quality reference genome for Clonorchis sinensis.</title>
        <authorList>
            <person name="Young N.D."/>
            <person name="Stroehlein A.J."/>
            <person name="Kinkar L."/>
            <person name="Wang T."/>
            <person name="Sohn W.M."/>
            <person name="Chang B.C.H."/>
            <person name="Kaur P."/>
            <person name="Weisz D."/>
            <person name="Dudchenko O."/>
            <person name="Aiden E.L."/>
            <person name="Korhonen P.K."/>
            <person name="Gasser R.B."/>
        </authorList>
    </citation>
    <scope>NUCLEOTIDE SEQUENCE [LARGE SCALE GENOMIC DNA]</scope>
    <source>
        <strain evidence="1">Cs-k2</strain>
    </source>
</reference>
<dbReference type="PROSITE" id="PS52014">
    <property type="entry name" value="SAMD1_WH"/>
    <property type="match status" value="1"/>
</dbReference>
<dbReference type="GO" id="GO:0016740">
    <property type="term" value="F:transferase activity"/>
    <property type="evidence" value="ECO:0007669"/>
    <property type="project" value="UniProtKB-KW"/>
</dbReference>
<dbReference type="Pfam" id="PF21524">
    <property type="entry name" value="SAMD1_WH"/>
    <property type="match status" value="1"/>
</dbReference>
<dbReference type="Pfam" id="PF00628">
    <property type="entry name" value="PHD"/>
    <property type="match status" value="1"/>
</dbReference>
<dbReference type="GO" id="GO:0003682">
    <property type="term" value="F:chromatin binding"/>
    <property type="evidence" value="ECO:0007669"/>
    <property type="project" value="TreeGrafter"/>
</dbReference>
<dbReference type="CDD" id="cd09583">
    <property type="entry name" value="SAM_Atherin-like"/>
    <property type="match status" value="1"/>
</dbReference>
<comment type="caution">
    <text evidence="1">The sequence shown here is derived from an EMBL/GenBank/DDBJ whole genome shotgun (WGS) entry which is preliminary data.</text>
</comment>
<dbReference type="GO" id="GO:0006325">
    <property type="term" value="P:chromatin organization"/>
    <property type="evidence" value="ECO:0007669"/>
    <property type="project" value="UniProtKB-KW"/>
</dbReference>
<dbReference type="SUPFAM" id="SSF57903">
    <property type="entry name" value="FYVE/PHD zinc finger"/>
    <property type="match status" value="2"/>
</dbReference>
<dbReference type="STRING" id="79923.G7YPK8"/>
<dbReference type="Gene3D" id="1.10.150.50">
    <property type="entry name" value="Transcription Factor, Ets-1"/>
    <property type="match status" value="1"/>
</dbReference>
<reference evidence="1 2" key="1">
    <citation type="journal article" date="2018" name="Biotechnol. Adv.">
        <title>Improved genomic resources and new bioinformatic workflow for the carcinogenic parasite Clonorchis sinensis: Biotechnological implications.</title>
        <authorList>
            <person name="Wang D."/>
            <person name="Korhonen P.K."/>
            <person name="Gasser R.B."/>
            <person name="Young N.D."/>
        </authorList>
    </citation>
    <scope>NUCLEOTIDE SEQUENCE [LARGE SCALE GENOMIC DNA]</scope>
    <source>
        <strain evidence="1">Cs-k2</strain>
    </source>
</reference>
<dbReference type="GO" id="GO:0042393">
    <property type="term" value="F:histone binding"/>
    <property type="evidence" value="ECO:0007669"/>
    <property type="project" value="TreeGrafter"/>
</dbReference>
<organism evidence="1 2">
    <name type="scientific">Clonorchis sinensis</name>
    <name type="common">Chinese liver fluke</name>
    <dbReference type="NCBI Taxonomy" id="79923"/>
    <lineage>
        <taxon>Eukaryota</taxon>
        <taxon>Metazoa</taxon>
        <taxon>Spiralia</taxon>
        <taxon>Lophotrochozoa</taxon>
        <taxon>Platyhelminthes</taxon>
        <taxon>Trematoda</taxon>
        <taxon>Digenea</taxon>
        <taxon>Opisthorchiida</taxon>
        <taxon>Opisthorchiata</taxon>
        <taxon>Opisthorchiidae</taxon>
        <taxon>Clonorchis</taxon>
    </lineage>
</organism>
<dbReference type="PROSITE" id="PS50016">
    <property type="entry name" value="ZF_PHD_2"/>
    <property type="match status" value="2"/>
</dbReference>
<dbReference type="InterPro" id="IPR013083">
    <property type="entry name" value="Znf_RING/FYVE/PHD"/>
</dbReference>
<evidence type="ECO:0000313" key="1">
    <source>
        <dbReference type="EMBL" id="KAG5450059.1"/>
    </source>
</evidence>
<name>A0A8T1MM11_CLOSI</name>
<keyword evidence="2" id="KW-1185">Reference proteome</keyword>
<dbReference type="InterPro" id="IPR001660">
    <property type="entry name" value="SAM"/>
</dbReference>
<dbReference type="Gene3D" id="3.30.40.10">
    <property type="entry name" value="Zinc/RING finger domain, C3HC4 (zinc finger)"/>
    <property type="match status" value="1"/>
</dbReference>
<dbReference type="InterPro" id="IPR011011">
    <property type="entry name" value="Znf_FYVE_PHD"/>
</dbReference>
<dbReference type="GO" id="GO:0003677">
    <property type="term" value="F:DNA binding"/>
    <property type="evidence" value="ECO:0007669"/>
    <property type="project" value="InterPro"/>
</dbReference>
<dbReference type="GO" id="GO:0005634">
    <property type="term" value="C:nucleus"/>
    <property type="evidence" value="ECO:0007669"/>
    <property type="project" value="UniProtKB-SubCell"/>
</dbReference>
<evidence type="ECO:0000313" key="2">
    <source>
        <dbReference type="Proteomes" id="UP000286415"/>
    </source>
</evidence>
<dbReference type="PANTHER" id="PTHR12247:SF139">
    <property type="entry name" value="ATHERIN-RELATED"/>
    <property type="match status" value="1"/>
</dbReference>
<dbReference type="SMART" id="SM00249">
    <property type="entry name" value="PHD"/>
    <property type="match status" value="2"/>
</dbReference>
<dbReference type="SMART" id="SM00454">
    <property type="entry name" value="SAM"/>
    <property type="match status" value="1"/>
</dbReference>
<dbReference type="CDD" id="cd15527">
    <property type="entry name" value="PHD2_KAT6A_6B"/>
    <property type="match status" value="1"/>
</dbReference>
<dbReference type="SUPFAM" id="SSF47769">
    <property type="entry name" value="SAM/Pointed domain"/>
    <property type="match status" value="1"/>
</dbReference>
<dbReference type="InterPro" id="IPR048589">
    <property type="entry name" value="SAMD1-like_WH"/>
</dbReference>
<dbReference type="Proteomes" id="UP000286415">
    <property type="component" value="Unassembled WGS sequence"/>
</dbReference>
<dbReference type="InterPro" id="IPR001965">
    <property type="entry name" value="Znf_PHD"/>
</dbReference>
<gene>
    <name evidence="1" type="ORF">CSKR_113372</name>
</gene>
<dbReference type="PROSITE" id="PS50105">
    <property type="entry name" value="SAM_DOMAIN"/>
    <property type="match status" value="1"/>
</dbReference>
<sequence>MLDYPTAPFNFPTMLTTTPAVGPTTLVAINGMLPTTPGGTPLTPNPGTFFAMPSALGSPNFITNHNLTSGPFIFPSTFPPVPSNLPCTATPFSSPQFQGPVLPFLSTTPTAMLTTNSPISLTPQFTSPLPHLLQQQVPGTPLAGYPSSLSATSVVTPLSAQPSLFTDPSSVGTNTVSSAMLPGSLPPNSVVFSSIPLSFSSSSGSNASDVLVFPMTAPASTTGTTNLTAVSPLPLSSTYLTSTVSTISATLPSSTTASSTPICTETQSCPSTVSTSIAPNLQSSFKIDKTQPMAPGGSAVRPSNNLLQLESMDFHRDEILDAIDKLRERKARPDFERISCMLKRYRNINPDQTQVCLGRLAAAGAVVCVDYKGNLSYRNPSKWRKTATRSGITNLPSVSAKLVDAVRRLMAGTVYQANVCSSDQAFSSLMPTVAGPNGGYSLFQIERALQVAEVTNTDSSNSQTSRRLSLLTGATLRVCLDREATHGKLAKTPDGRYVLDESGERKRLSSISVTAAPHLLNKKPLPPSGSTFVSPTGGNVKYNKPPTTMAHIAPAGDPITRPIVAKQSPASVSIAPLGGGSLNPLLGLSTRSSGSNRRGRPPGSKSRKYSLQADGSAPTEKKIKIEAPPASTTPPTPDTSSPIGVSSIMPPTSGQTLTVANILTPKPNSAPPVISVNQNGFCPVPASLNLHQSFVADITQSHICPTVLPSPLLPTSFPGNQFLAYSTCPSVPASCSGPVPQTFLPTMPSGLPCDFSTLPKPGSSANSPGITLLSDLGSGNLYYGTDEKSQNDGLCCHCGAPPTKEEVFLICKDCGLRAHPTCLDYWPELTERARQSPWQCTDCKTCTVCQNKQITTDLLVCDACDKGFHIECHVPKLEEPVDRSLPWVCAECQKEGYSVAIGTLPGESDSKYEDSANFGTEEGGSLHHNEDEARCSQDENETNEESQLSETGNLRSSKVEDLREDQELALKGEVRTLDRGAEVISPSTSPTPTHNYLSESNRLATPDSTVQSVSPAPEAPVMRQHTPQERCSSSDGQRSTPRQRRDSSSSEQSRTPDTGNCSRLDPNVKHLEQLTHTNTDESSAVRDQTTMDAYDTGDTGREFSQDTAQYRPPDVRAWSVEHVREWLLEEGFPREAEAFCQQEIDGACLLLMKRMDVLTELGIKLGPAVKIYERIKRLQSGCTSPTLLSA</sequence>
<dbReference type="InterPro" id="IPR019787">
    <property type="entry name" value="Znf_PHD-finger"/>
</dbReference>
<protein>
    <submittedName>
        <fullName evidence="1">Uncharacterized protein</fullName>
    </submittedName>
</protein>
<dbReference type="GO" id="GO:0008270">
    <property type="term" value="F:zinc ion binding"/>
    <property type="evidence" value="ECO:0007669"/>
    <property type="project" value="UniProtKB-KW"/>
</dbReference>
<dbReference type="InterPro" id="IPR013761">
    <property type="entry name" value="SAM/pointed_sf"/>
</dbReference>
<proteinExistence type="predicted"/>
<dbReference type="PANTHER" id="PTHR12247">
    <property type="entry name" value="POLYCOMB GROUP PROTEIN"/>
    <property type="match status" value="1"/>
</dbReference>